<dbReference type="GO" id="GO:0051015">
    <property type="term" value="F:actin filament binding"/>
    <property type="evidence" value="ECO:0007669"/>
    <property type="project" value="InterPro"/>
</dbReference>
<dbReference type="Pfam" id="PF00880">
    <property type="entry name" value="Nebulin"/>
    <property type="match status" value="2"/>
</dbReference>
<evidence type="ECO:0000256" key="2">
    <source>
        <dbReference type="ARBA" id="ARBA00023203"/>
    </source>
</evidence>
<dbReference type="Ensembl" id="ENSLBET00000021560.1">
    <property type="protein sequence ID" value="ENSLBEP00000020444.1"/>
    <property type="gene ID" value="ENSLBEG00000015671.1"/>
</dbReference>
<keyword evidence="4" id="KW-1185">Reference proteome</keyword>
<reference evidence="3" key="1">
    <citation type="submission" date="2025-08" db="UniProtKB">
        <authorList>
            <consortium name="Ensembl"/>
        </authorList>
    </citation>
    <scope>IDENTIFICATION</scope>
</reference>
<protein>
    <recommendedName>
        <fullName evidence="5">Nebulette</fullName>
    </recommendedName>
</protein>
<dbReference type="GO" id="GO:0030018">
    <property type="term" value="C:Z disc"/>
    <property type="evidence" value="ECO:0007669"/>
    <property type="project" value="InterPro"/>
</dbReference>
<dbReference type="PROSITE" id="PS51216">
    <property type="entry name" value="NEBULIN"/>
    <property type="match status" value="2"/>
</dbReference>
<dbReference type="InterPro" id="IPR000900">
    <property type="entry name" value="Nebulin_repeat"/>
</dbReference>
<proteinExistence type="predicted"/>
<dbReference type="AlphaFoldDB" id="A0A3Q3FLS3"/>
<dbReference type="PANTHER" id="PTHR11039">
    <property type="entry name" value="NEBULIN"/>
    <property type="match status" value="1"/>
</dbReference>
<accession>A0A3Q3FLS3</accession>
<dbReference type="Proteomes" id="UP000261660">
    <property type="component" value="Unplaced"/>
</dbReference>
<evidence type="ECO:0008006" key="5">
    <source>
        <dbReference type="Google" id="ProtNLM"/>
    </source>
</evidence>
<sequence length="350" mass="40084">MSLVSINLHFAFVKDTSTSVFRDLFPFFLGQFLLYLDFINFKKCIVRDTNLFLCLHVTILHQWRYREQYERAKDKFTSVLETPEYESHRRSKKISDSKYKEASKKDMQSGSFTTLPETRDTVHSKQINKLISGKLYKAKFEKEKGKSIYNQMIVPPDVQHAIDVAKCQSNVSYKKDAKANLHYTSVVDRPDIKKATQAAKLISGVINNRGGSLAYRPDIALATEVSKLNSQLKYKEKFDKEMKGKKPQYDLKDSKIYQTLKDASVLASEVNNIALNAFQTTQIKHLTLNVCGLFQVKYKEKYEKEKGKAMLDFETPTYVTAKEAQHMQSQVSTLSASSVLKTASNVKHLP</sequence>
<evidence type="ECO:0000256" key="1">
    <source>
        <dbReference type="ARBA" id="ARBA00022737"/>
    </source>
</evidence>
<reference evidence="3" key="2">
    <citation type="submission" date="2025-09" db="UniProtKB">
        <authorList>
            <consortium name="Ensembl"/>
        </authorList>
    </citation>
    <scope>IDENTIFICATION</scope>
</reference>
<name>A0A3Q3FLS3_9LABR</name>
<dbReference type="PANTHER" id="PTHR11039:SF37">
    <property type="entry name" value="NEBULIN"/>
    <property type="match status" value="1"/>
</dbReference>
<evidence type="ECO:0000313" key="3">
    <source>
        <dbReference type="Ensembl" id="ENSLBEP00000020444.1"/>
    </source>
</evidence>
<dbReference type="InterPro" id="IPR055297">
    <property type="entry name" value="NEBU/NEBL"/>
</dbReference>
<keyword evidence="2" id="KW-0009">Actin-binding</keyword>
<organism evidence="3 4">
    <name type="scientific">Labrus bergylta</name>
    <name type="common">ballan wrasse</name>
    <dbReference type="NCBI Taxonomy" id="56723"/>
    <lineage>
        <taxon>Eukaryota</taxon>
        <taxon>Metazoa</taxon>
        <taxon>Chordata</taxon>
        <taxon>Craniata</taxon>
        <taxon>Vertebrata</taxon>
        <taxon>Euteleostomi</taxon>
        <taxon>Actinopterygii</taxon>
        <taxon>Neopterygii</taxon>
        <taxon>Teleostei</taxon>
        <taxon>Neoteleostei</taxon>
        <taxon>Acanthomorphata</taxon>
        <taxon>Eupercaria</taxon>
        <taxon>Labriformes</taxon>
        <taxon>Labridae</taxon>
        <taxon>Labrus</taxon>
    </lineage>
</organism>
<dbReference type="SMART" id="SM00227">
    <property type="entry name" value="NEBU"/>
    <property type="match status" value="5"/>
</dbReference>
<dbReference type="GeneTree" id="ENSGT00940000154533"/>
<keyword evidence="1" id="KW-0677">Repeat</keyword>
<dbReference type="GO" id="GO:0071691">
    <property type="term" value="P:cardiac muscle thin filament assembly"/>
    <property type="evidence" value="ECO:0007669"/>
    <property type="project" value="TreeGrafter"/>
</dbReference>
<evidence type="ECO:0000313" key="4">
    <source>
        <dbReference type="Proteomes" id="UP000261660"/>
    </source>
</evidence>